<evidence type="ECO:0000313" key="3">
    <source>
        <dbReference type="Proteomes" id="UP001597214"/>
    </source>
</evidence>
<dbReference type="Pfam" id="PF00903">
    <property type="entry name" value="Glyoxalase"/>
    <property type="match status" value="1"/>
</dbReference>
<dbReference type="EMBL" id="JBHUEM010000055">
    <property type="protein sequence ID" value="MFD1739614.1"/>
    <property type="molecule type" value="Genomic_DNA"/>
</dbReference>
<feature type="domain" description="VOC" evidence="1">
    <location>
        <begin position="7"/>
        <end position="116"/>
    </location>
</feature>
<keyword evidence="3" id="KW-1185">Reference proteome</keyword>
<proteinExistence type="predicted"/>
<evidence type="ECO:0000259" key="1">
    <source>
        <dbReference type="PROSITE" id="PS51819"/>
    </source>
</evidence>
<dbReference type="RefSeq" id="WP_377930855.1">
    <property type="nucleotide sequence ID" value="NZ_JBHUEM010000055.1"/>
</dbReference>
<evidence type="ECO:0000313" key="2">
    <source>
        <dbReference type="EMBL" id="MFD1739614.1"/>
    </source>
</evidence>
<gene>
    <name evidence="2" type="ORF">ACFSCX_24325</name>
</gene>
<dbReference type="Gene3D" id="3.10.180.10">
    <property type="entry name" value="2,3-Dihydroxybiphenyl 1,2-Dioxygenase, domain 1"/>
    <property type="match status" value="1"/>
</dbReference>
<dbReference type="InterPro" id="IPR029068">
    <property type="entry name" value="Glyas_Bleomycin-R_OHBP_Dase"/>
</dbReference>
<dbReference type="Proteomes" id="UP001597214">
    <property type="component" value="Unassembled WGS sequence"/>
</dbReference>
<organism evidence="2 3">
    <name type="scientific">Bacillus salitolerans</name>
    <dbReference type="NCBI Taxonomy" id="1437434"/>
    <lineage>
        <taxon>Bacteria</taxon>
        <taxon>Bacillati</taxon>
        <taxon>Bacillota</taxon>
        <taxon>Bacilli</taxon>
        <taxon>Bacillales</taxon>
        <taxon>Bacillaceae</taxon>
        <taxon>Bacillus</taxon>
    </lineage>
</organism>
<dbReference type="PANTHER" id="PTHR36437">
    <property type="entry name" value="GLYOXALASE/BLEOMYCIN RESISTANCE PROTEIN/DIOXYGENASE"/>
    <property type="match status" value="1"/>
</dbReference>
<name>A0ABW4LXX6_9BACI</name>
<dbReference type="InterPro" id="IPR037523">
    <property type="entry name" value="VOC_core"/>
</dbReference>
<dbReference type="PANTHER" id="PTHR36437:SF2">
    <property type="entry name" value="GLYOXALASE_BLEOMYCIN RESISTANCE PROTEIN_DIOXYGENASE"/>
    <property type="match status" value="1"/>
</dbReference>
<dbReference type="SUPFAM" id="SSF54593">
    <property type="entry name" value="Glyoxalase/Bleomycin resistance protein/Dihydroxybiphenyl dioxygenase"/>
    <property type="match status" value="1"/>
</dbReference>
<comment type="caution">
    <text evidence="2">The sequence shown here is derived from an EMBL/GenBank/DDBJ whole genome shotgun (WGS) entry which is preliminary data.</text>
</comment>
<dbReference type="InterPro" id="IPR004360">
    <property type="entry name" value="Glyas_Fos-R_dOase_dom"/>
</dbReference>
<reference evidence="3" key="1">
    <citation type="journal article" date="2019" name="Int. J. Syst. Evol. Microbiol.">
        <title>The Global Catalogue of Microorganisms (GCM) 10K type strain sequencing project: providing services to taxonomists for standard genome sequencing and annotation.</title>
        <authorList>
            <consortium name="The Broad Institute Genomics Platform"/>
            <consortium name="The Broad Institute Genome Sequencing Center for Infectious Disease"/>
            <person name="Wu L."/>
            <person name="Ma J."/>
        </authorList>
    </citation>
    <scope>NUCLEOTIDE SEQUENCE [LARGE SCALE GENOMIC DNA]</scope>
    <source>
        <strain evidence="3">CCUG 49339</strain>
    </source>
</reference>
<sequence length="118" mass="13532">MSHLFKRIDTVFLEVSDMDESIKWYTDVLGFSLRWYQQEGGYAAINIGETPLTLVRSKEVTPSSHCPFNFYTSDIHKAHQELKSKGVQVEEIVDYGDVLSFNFKDLDGHTLGVCYFAE</sequence>
<protein>
    <submittedName>
        <fullName evidence="2">VOC family protein</fullName>
    </submittedName>
</protein>
<dbReference type="PROSITE" id="PS51819">
    <property type="entry name" value="VOC"/>
    <property type="match status" value="1"/>
</dbReference>
<accession>A0ABW4LXX6</accession>